<dbReference type="Proteomes" id="UP001595783">
    <property type="component" value="Unassembled WGS sequence"/>
</dbReference>
<feature type="domain" description="CMP/dCMP-type deaminase" evidence="1">
    <location>
        <begin position="2"/>
        <end position="153"/>
    </location>
</feature>
<evidence type="ECO:0000313" key="3">
    <source>
        <dbReference type="Proteomes" id="UP001595783"/>
    </source>
</evidence>
<sequence length="345" mass="38636">MVLFHLLMRACVRKAWESQTLALPNPSVACMVLDQNYQLLSLQTHTKAHTPHAEVLALREAFNALCATPFPKEIDPLDKEANYAFLAQHHSHLFKDCTILVTLEPCNHFGKTPPCAALLSALKPKRVIIGAREQHPQAVGGRARLQEARIEVSVLDLPECSDLLYPFTRLHTRGVFNLFKIATRLDGNYQGKISGAKSLAFSHNQRGVANTLIISGQSARIDRPLLNHRFADPLYQDRLCDVAILSRNPVIDRTLPLFGVPGRAVQLYTRVQDLPLQLGFNIIEGGWHLLESLQDHIDMLLTHTHASLEPHQPIPHHAHAYFTPLHAQILDQDLLTWHSCGSTNP</sequence>
<dbReference type="Pfam" id="PF00383">
    <property type="entry name" value="dCMP_cyt_deam_1"/>
    <property type="match status" value="1"/>
</dbReference>
<dbReference type="InterPro" id="IPR016193">
    <property type="entry name" value="Cytidine_deaminase-like"/>
</dbReference>
<dbReference type="SUPFAM" id="SSF53597">
    <property type="entry name" value="Dihydrofolate reductase-like"/>
    <property type="match status" value="1"/>
</dbReference>
<dbReference type="InterPro" id="IPR024072">
    <property type="entry name" value="DHFR-like_dom_sf"/>
</dbReference>
<dbReference type="SUPFAM" id="SSF53927">
    <property type="entry name" value="Cytidine deaminase-like"/>
    <property type="match status" value="1"/>
</dbReference>
<dbReference type="RefSeq" id="WP_382262424.1">
    <property type="nucleotide sequence ID" value="NZ_FZMF01000032.1"/>
</dbReference>
<protein>
    <submittedName>
        <fullName evidence="2">Bifunctional diaminohydroxyphosphoribosylaminopyrimidine deaminase/5-amino-6-(5-phosphoribosylamino)uracil reductase</fullName>
    </submittedName>
</protein>
<dbReference type="InterPro" id="IPR002125">
    <property type="entry name" value="CMP_dCMP_dom"/>
</dbReference>
<keyword evidence="3" id="KW-1185">Reference proteome</keyword>
<gene>
    <name evidence="2" type="ORF">ACFOPX_02635</name>
</gene>
<dbReference type="PANTHER" id="PTHR11079:SF162">
    <property type="entry name" value="RIBOFLAVIN BIOSYNTHESIS PROTEIN PYRD, CHLOROPLASTIC"/>
    <property type="match status" value="1"/>
</dbReference>
<reference evidence="3" key="1">
    <citation type="journal article" date="2019" name="Int. J. Syst. Evol. Microbiol.">
        <title>The Global Catalogue of Microorganisms (GCM) 10K type strain sequencing project: providing services to taxonomists for standard genome sequencing and annotation.</title>
        <authorList>
            <consortium name="The Broad Institute Genomics Platform"/>
            <consortium name="The Broad Institute Genome Sequencing Center for Infectious Disease"/>
            <person name="Wu L."/>
            <person name="Ma J."/>
        </authorList>
    </citation>
    <scope>NUCLEOTIDE SEQUENCE [LARGE SCALE GENOMIC DNA]</scope>
    <source>
        <strain evidence="3">CCUG 53816</strain>
    </source>
</reference>
<dbReference type="Gene3D" id="3.40.140.10">
    <property type="entry name" value="Cytidine Deaminase, domain 2"/>
    <property type="match status" value="1"/>
</dbReference>
<accession>A0ABV7ZFY8</accession>
<organism evidence="2 3">
    <name type="scientific">Helicobacter baculiformis</name>
    <dbReference type="NCBI Taxonomy" id="427351"/>
    <lineage>
        <taxon>Bacteria</taxon>
        <taxon>Pseudomonadati</taxon>
        <taxon>Campylobacterota</taxon>
        <taxon>Epsilonproteobacteria</taxon>
        <taxon>Campylobacterales</taxon>
        <taxon>Helicobacteraceae</taxon>
        <taxon>Helicobacter</taxon>
    </lineage>
</organism>
<proteinExistence type="predicted"/>
<dbReference type="PROSITE" id="PS51747">
    <property type="entry name" value="CYT_DCMP_DEAMINASES_2"/>
    <property type="match status" value="1"/>
</dbReference>
<evidence type="ECO:0000259" key="1">
    <source>
        <dbReference type="PROSITE" id="PS51747"/>
    </source>
</evidence>
<dbReference type="CDD" id="cd01284">
    <property type="entry name" value="Riboflavin_deaminase-reductase"/>
    <property type="match status" value="1"/>
</dbReference>
<comment type="caution">
    <text evidence="2">The sequence shown here is derived from an EMBL/GenBank/DDBJ whole genome shotgun (WGS) entry which is preliminary data.</text>
</comment>
<name>A0ABV7ZFY8_9HELI</name>
<dbReference type="PANTHER" id="PTHR11079">
    <property type="entry name" value="CYTOSINE DEAMINASE FAMILY MEMBER"/>
    <property type="match status" value="1"/>
</dbReference>
<dbReference type="EMBL" id="JBHRZO010000009">
    <property type="protein sequence ID" value="MFC3847433.1"/>
    <property type="molecule type" value="Genomic_DNA"/>
</dbReference>
<evidence type="ECO:0000313" key="2">
    <source>
        <dbReference type="EMBL" id="MFC3847433.1"/>
    </source>
</evidence>